<evidence type="ECO:0000313" key="2">
    <source>
        <dbReference type="EMBL" id="KAK4885537.1"/>
    </source>
</evidence>
<evidence type="ECO:0000313" key="3">
    <source>
        <dbReference type="Proteomes" id="UP001353858"/>
    </source>
</evidence>
<dbReference type="EMBL" id="JARPUR010000001">
    <property type="protein sequence ID" value="KAK4885537.1"/>
    <property type="molecule type" value="Genomic_DNA"/>
</dbReference>
<dbReference type="SMART" id="SM00587">
    <property type="entry name" value="CHK"/>
    <property type="match status" value="1"/>
</dbReference>
<feature type="domain" description="CHK kinase-like" evidence="1">
    <location>
        <begin position="122"/>
        <end position="311"/>
    </location>
</feature>
<sequence length="396" mass="45601">MNKTYEWITYEFLQNVVQSYVKEKVQIVNFLIKPAVSVGENYTSDLIKVSITYTTSKGNKLIAIIAKCCPDDELLINYAKSMKLFEQEIGFYDEIVPVLNSLDYVKKISANKIFVSPKKCIVMLEDLTNLGFKMYPREIGLDLEHSLLVMKQMAYLHASSIVAYQKNPSVFNKYNLGIYWNNSFTVGWITTGFKALIEACNKYSYLNKYEPKLRTLQSHVLETGFAITKATGTLDVLNHGDAWTNNFMFSYDDSNKVRDMIFVDFQVILFSSPALDLNYFWATSPNVNVLSQHLDTILDCYYNTFIGVLRKLQVLIDIPSLNDFKEEFKSKALYGLIALVTVSPLVTSSRRTDASFDEFLNNDAKDGFRYDCFNNKRYKEKLVHLLNLYDNMDVLK</sequence>
<organism evidence="2 3">
    <name type="scientific">Aquatica leii</name>
    <dbReference type="NCBI Taxonomy" id="1421715"/>
    <lineage>
        <taxon>Eukaryota</taxon>
        <taxon>Metazoa</taxon>
        <taxon>Ecdysozoa</taxon>
        <taxon>Arthropoda</taxon>
        <taxon>Hexapoda</taxon>
        <taxon>Insecta</taxon>
        <taxon>Pterygota</taxon>
        <taxon>Neoptera</taxon>
        <taxon>Endopterygota</taxon>
        <taxon>Coleoptera</taxon>
        <taxon>Polyphaga</taxon>
        <taxon>Elateriformia</taxon>
        <taxon>Elateroidea</taxon>
        <taxon>Lampyridae</taxon>
        <taxon>Luciolinae</taxon>
        <taxon>Aquatica</taxon>
    </lineage>
</organism>
<reference evidence="3" key="1">
    <citation type="submission" date="2023-01" db="EMBL/GenBank/DDBJ databases">
        <title>Key to firefly adult light organ development and bioluminescence: homeobox transcription factors regulate luciferase expression and transportation to peroxisome.</title>
        <authorList>
            <person name="Fu X."/>
        </authorList>
    </citation>
    <scope>NUCLEOTIDE SEQUENCE [LARGE SCALE GENOMIC DNA]</scope>
</reference>
<evidence type="ECO:0000259" key="1">
    <source>
        <dbReference type="SMART" id="SM00587"/>
    </source>
</evidence>
<dbReference type="Proteomes" id="UP001353858">
    <property type="component" value="Unassembled WGS sequence"/>
</dbReference>
<name>A0AAN7PGE0_9COLE</name>
<dbReference type="AlphaFoldDB" id="A0AAN7PGE0"/>
<dbReference type="PANTHER" id="PTHR11012:SF56">
    <property type="entry name" value="CHK KINASE-LIKE DOMAIN-CONTAINING PROTEIN-RELATED"/>
    <property type="match status" value="1"/>
</dbReference>
<keyword evidence="3" id="KW-1185">Reference proteome</keyword>
<dbReference type="InterPro" id="IPR004119">
    <property type="entry name" value="EcKL"/>
</dbReference>
<proteinExistence type="predicted"/>
<protein>
    <recommendedName>
        <fullName evidence="1">CHK kinase-like domain-containing protein</fullName>
    </recommendedName>
</protein>
<comment type="caution">
    <text evidence="2">The sequence shown here is derived from an EMBL/GenBank/DDBJ whole genome shotgun (WGS) entry which is preliminary data.</text>
</comment>
<dbReference type="Gene3D" id="3.90.1200.10">
    <property type="match status" value="1"/>
</dbReference>
<gene>
    <name evidence="2" type="ORF">RN001_001808</name>
</gene>
<dbReference type="InterPro" id="IPR011009">
    <property type="entry name" value="Kinase-like_dom_sf"/>
</dbReference>
<dbReference type="InterPro" id="IPR015897">
    <property type="entry name" value="CHK_kinase-like"/>
</dbReference>
<dbReference type="SUPFAM" id="SSF56112">
    <property type="entry name" value="Protein kinase-like (PK-like)"/>
    <property type="match status" value="1"/>
</dbReference>
<accession>A0AAN7PGE0</accession>
<dbReference type="PANTHER" id="PTHR11012">
    <property type="entry name" value="PROTEIN KINASE-LIKE DOMAIN-CONTAINING"/>
    <property type="match status" value="1"/>
</dbReference>
<dbReference type="Pfam" id="PF02958">
    <property type="entry name" value="EcKL"/>
    <property type="match status" value="1"/>
</dbReference>